<accession>A0A923RQL9</accession>
<dbReference type="FunFam" id="3.40.50.1970:FF:000003">
    <property type="entry name" value="Alcohol dehydrogenase, iron-containing"/>
    <property type="match status" value="1"/>
</dbReference>
<dbReference type="InterPro" id="IPR018211">
    <property type="entry name" value="ADH_Fe_CS"/>
</dbReference>
<keyword evidence="7" id="KW-1185">Reference proteome</keyword>
<dbReference type="PANTHER" id="PTHR11496">
    <property type="entry name" value="ALCOHOL DEHYDROGENASE"/>
    <property type="match status" value="1"/>
</dbReference>
<comment type="similarity">
    <text evidence="1">Belongs to the iron-containing alcohol dehydrogenase family.</text>
</comment>
<dbReference type="InterPro" id="IPR001670">
    <property type="entry name" value="ADH_Fe/GldA"/>
</dbReference>
<evidence type="ECO:0000256" key="1">
    <source>
        <dbReference type="ARBA" id="ARBA00007358"/>
    </source>
</evidence>
<evidence type="ECO:0000256" key="2">
    <source>
        <dbReference type="ARBA" id="ARBA00023002"/>
    </source>
</evidence>
<feature type="domain" description="Fe-containing alcohol dehydrogenase-like C-terminal" evidence="5">
    <location>
        <begin position="195"/>
        <end position="384"/>
    </location>
</feature>
<keyword evidence="3" id="KW-0520">NAD</keyword>
<dbReference type="Proteomes" id="UP000652477">
    <property type="component" value="Unassembled WGS sequence"/>
</dbReference>
<organism evidence="6 7">
    <name type="scientific">Mediterraneibacter hominis</name>
    <dbReference type="NCBI Taxonomy" id="2763054"/>
    <lineage>
        <taxon>Bacteria</taxon>
        <taxon>Bacillati</taxon>
        <taxon>Bacillota</taxon>
        <taxon>Clostridia</taxon>
        <taxon>Lachnospirales</taxon>
        <taxon>Lachnospiraceae</taxon>
        <taxon>Mediterraneibacter</taxon>
    </lineage>
</organism>
<comment type="caution">
    <text evidence="6">The sequence shown here is derived from an EMBL/GenBank/DDBJ whole genome shotgun (WGS) entry which is preliminary data.</text>
</comment>
<gene>
    <name evidence="6" type="ORF">H8S37_11995</name>
</gene>
<keyword evidence="2" id="KW-0560">Oxidoreductase</keyword>
<dbReference type="InterPro" id="IPR039697">
    <property type="entry name" value="Alcohol_dehydrogenase_Fe"/>
</dbReference>
<proteinExistence type="inferred from homology"/>
<dbReference type="GO" id="GO:0046872">
    <property type="term" value="F:metal ion binding"/>
    <property type="evidence" value="ECO:0007669"/>
    <property type="project" value="InterPro"/>
</dbReference>
<dbReference type="AlphaFoldDB" id="A0A923RQL9"/>
<dbReference type="CDD" id="cd08551">
    <property type="entry name" value="Fe-ADH"/>
    <property type="match status" value="1"/>
</dbReference>
<name>A0A923RQL9_9FIRM</name>
<dbReference type="Gene3D" id="1.20.1090.10">
    <property type="entry name" value="Dehydroquinate synthase-like - alpha domain"/>
    <property type="match status" value="1"/>
</dbReference>
<dbReference type="RefSeq" id="WP_186876299.1">
    <property type="nucleotide sequence ID" value="NZ_JACOPF010000002.1"/>
</dbReference>
<reference evidence="6" key="1">
    <citation type="submission" date="2020-08" db="EMBL/GenBank/DDBJ databases">
        <title>Genome public.</title>
        <authorList>
            <person name="Liu C."/>
            <person name="Sun Q."/>
        </authorList>
    </citation>
    <scope>NUCLEOTIDE SEQUENCE</scope>
    <source>
        <strain evidence="6">NSJ-55</strain>
    </source>
</reference>
<evidence type="ECO:0000313" key="7">
    <source>
        <dbReference type="Proteomes" id="UP000652477"/>
    </source>
</evidence>
<dbReference type="Pfam" id="PF25137">
    <property type="entry name" value="ADH_Fe_C"/>
    <property type="match status" value="1"/>
</dbReference>
<dbReference type="Gene3D" id="3.40.50.1970">
    <property type="match status" value="1"/>
</dbReference>
<feature type="domain" description="Alcohol dehydrogenase iron-type/glycerol dehydrogenase GldA" evidence="4">
    <location>
        <begin position="14"/>
        <end position="184"/>
    </location>
</feature>
<evidence type="ECO:0000313" key="6">
    <source>
        <dbReference type="EMBL" id="MBC5689641.1"/>
    </source>
</evidence>
<dbReference type="PANTHER" id="PTHR11496:SF102">
    <property type="entry name" value="ALCOHOL DEHYDROGENASE 4"/>
    <property type="match status" value="1"/>
</dbReference>
<dbReference type="EMBL" id="JACOPF010000002">
    <property type="protein sequence ID" value="MBC5689641.1"/>
    <property type="molecule type" value="Genomic_DNA"/>
</dbReference>
<protein>
    <submittedName>
        <fullName evidence="6">Iron-containing alcohol dehydrogenase</fullName>
    </submittedName>
</protein>
<evidence type="ECO:0000256" key="3">
    <source>
        <dbReference type="ARBA" id="ARBA00023027"/>
    </source>
</evidence>
<dbReference type="PROSITE" id="PS00913">
    <property type="entry name" value="ADH_IRON_1"/>
    <property type="match status" value="1"/>
</dbReference>
<evidence type="ECO:0000259" key="5">
    <source>
        <dbReference type="Pfam" id="PF25137"/>
    </source>
</evidence>
<dbReference type="GO" id="GO:0004022">
    <property type="term" value="F:alcohol dehydrogenase (NAD+) activity"/>
    <property type="evidence" value="ECO:0007669"/>
    <property type="project" value="TreeGrafter"/>
</dbReference>
<dbReference type="SUPFAM" id="SSF56796">
    <property type="entry name" value="Dehydroquinate synthase-like"/>
    <property type="match status" value="1"/>
</dbReference>
<sequence length="384" mass="41992">MNNYATQLNLGQIRLLFGIGVVKETPAELRRVDVKYPFIVTDRFLREGGLLSSLIKILTEENYRFEVFDKVTPDPGGSVVDEAVAYLKQKECDCVIGFGGGSVMDVAKCVAAMAVNEGKLMDYDHANSAHKEFTKSSLALIQIPTTSGTGSEMSPYAVITNEQEGRKATIGSPMLLSRIALVDPELVKNLPKGATASTGMDALTHCIESYTTKKSLETPNPIIDALALKGIHYLYKNLYKAYREGSNLSVREKVMWGSVIGGIVLQYGSGASHGLGNVLGGEYHVPHGTAVGMLLPYVMEFNKDVCGRRYGEIADELGLKSVEELIQRIKELKENLEIPALLHYVKDTSEISRLAQLAVLDKCTRINGKKIEPADAESIYKKAL</sequence>
<dbReference type="InterPro" id="IPR056798">
    <property type="entry name" value="ADH_Fe_C"/>
</dbReference>
<evidence type="ECO:0000259" key="4">
    <source>
        <dbReference type="Pfam" id="PF00465"/>
    </source>
</evidence>
<dbReference type="Pfam" id="PF00465">
    <property type="entry name" value="Fe-ADH"/>
    <property type="match status" value="1"/>
</dbReference>